<dbReference type="HOGENOM" id="CLU_058116_1_1_1"/>
<dbReference type="AlphaFoldDB" id="S4RZY8"/>
<dbReference type="PROSITE" id="PS50092">
    <property type="entry name" value="TSP1"/>
    <property type="match status" value="1"/>
</dbReference>
<reference evidence="6" key="2">
    <citation type="submission" date="2025-09" db="UniProtKB">
        <authorList>
            <consortium name="Ensembl"/>
        </authorList>
    </citation>
    <scope>IDENTIFICATION</scope>
</reference>
<dbReference type="FunFam" id="2.20.100.10:FF:000134">
    <property type="entry name" value="Uncharacterized protein"/>
    <property type="match status" value="1"/>
</dbReference>
<dbReference type="InterPro" id="IPR056801">
    <property type="entry name" value="SBSPON_C"/>
</dbReference>
<dbReference type="InterPro" id="IPR000884">
    <property type="entry name" value="TSP1_rpt"/>
</dbReference>
<protein>
    <submittedName>
        <fullName evidence="6">Si:dkey-178e17.3</fullName>
    </submittedName>
</protein>
<dbReference type="SMART" id="SM00209">
    <property type="entry name" value="TSP1"/>
    <property type="match status" value="1"/>
</dbReference>
<evidence type="ECO:0000259" key="5">
    <source>
        <dbReference type="Pfam" id="PF25031"/>
    </source>
</evidence>
<dbReference type="PANTHER" id="PTHR20920">
    <property type="entry name" value="RPE-SPONDIN"/>
    <property type="match status" value="1"/>
</dbReference>
<dbReference type="GeneTree" id="ENSGT00390000008325"/>
<dbReference type="SUPFAM" id="SSF82895">
    <property type="entry name" value="TSP-1 type 1 repeat"/>
    <property type="match status" value="1"/>
</dbReference>
<dbReference type="Pfam" id="PF25031">
    <property type="entry name" value="SBSPON_C"/>
    <property type="match status" value="1"/>
</dbReference>
<proteinExistence type="predicted"/>
<feature type="domain" description="SBSPON-like C-terminal" evidence="5">
    <location>
        <begin position="85"/>
        <end position="181"/>
    </location>
</feature>
<dbReference type="OMA" id="RCEENIH"/>
<keyword evidence="1" id="KW-0732">Signal</keyword>
<dbReference type="STRING" id="7757.ENSPMAP00000010779"/>
<dbReference type="InterPro" id="IPR039942">
    <property type="entry name" value="SBSPO"/>
</dbReference>
<dbReference type="Gene3D" id="2.20.100.10">
    <property type="entry name" value="Thrombospondin type-1 (TSP1) repeat"/>
    <property type="match status" value="1"/>
</dbReference>
<keyword evidence="2" id="KW-1015">Disulfide bond</keyword>
<accession>S4RZY8</accession>
<evidence type="ECO:0000256" key="2">
    <source>
        <dbReference type="ARBA" id="ARBA00023157"/>
    </source>
</evidence>
<dbReference type="InterPro" id="IPR044004">
    <property type="entry name" value="TSP1_spondin_dom"/>
</dbReference>
<evidence type="ECO:0000313" key="6">
    <source>
        <dbReference type="Ensembl" id="ENSPMAP00000010779.1"/>
    </source>
</evidence>
<evidence type="ECO:0000259" key="4">
    <source>
        <dbReference type="Pfam" id="PF19028"/>
    </source>
</evidence>
<reference evidence="6" key="1">
    <citation type="submission" date="2025-08" db="UniProtKB">
        <authorList>
            <consortium name="Ensembl"/>
        </authorList>
    </citation>
    <scope>IDENTIFICATION</scope>
</reference>
<dbReference type="Pfam" id="PF19028">
    <property type="entry name" value="TSP1_spondin"/>
    <property type="match status" value="1"/>
</dbReference>
<keyword evidence="3" id="KW-0325">Glycoprotein</keyword>
<dbReference type="Ensembl" id="ENSPMAT00000010825.1">
    <property type="protein sequence ID" value="ENSPMAP00000010779.1"/>
    <property type="gene ID" value="ENSPMAG00000009806.1"/>
</dbReference>
<name>S4RZY8_PETMA</name>
<organism evidence="6">
    <name type="scientific">Petromyzon marinus</name>
    <name type="common">Sea lamprey</name>
    <dbReference type="NCBI Taxonomy" id="7757"/>
    <lineage>
        <taxon>Eukaryota</taxon>
        <taxon>Metazoa</taxon>
        <taxon>Chordata</taxon>
        <taxon>Craniata</taxon>
        <taxon>Vertebrata</taxon>
        <taxon>Cyclostomata</taxon>
        <taxon>Hyperoartia</taxon>
        <taxon>Petromyzontiformes</taxon>
        <taxon>Petromyzontidae</taxon>
        <taxon>Petromyzon</taxon>
    </lineage>
</organism>
<dbReference type="InterPro" id="IPR036383">
    <property type="entry name" value="TSP1_rpt_sf"/>
</dbReference>
<evidence type="ECO:0000256" key="3">
    <source>
        <dbReference type="ARBA" id="ARBA00023180"/>
    </source>
</evidence>
<evidence type="ECO:0000256" key="1">
    <source>
        <dbReference type="ARBA" id="ARBA00022729"/>
    </source>
</evidence>
<sequence length="189" mass="20392">ATDCAVLGWGAWSPCSSACGVGSRERIRQVTVPPHNGGAKCPHLRQRQGCYSHSLQLCQGIRVTAVPFITRDAGTSSKTLADTTAHEPRTEFASSCVFFRVDDASSPCASRSAVAPWLRLLQAGRRVCVECQGEAVRRGEGRCSGDGVQGTSNRTFWAAVSVPGCRGSWLRERHHNDCHCPPHSSLLFV</sequence>
<dbReference type="PANTHER" id="PTHR20920:SF6">
    <property type="entry name" value="SOMATOMEDIN B AND THROMBOSPONDIN TYPE 1 DOMAIN CONTAINING"/>
    <property type="match status" value="1"/>
</dbReference>
<feature type="domain" description="Spondin-like TSP1" evidence="4">
    <location>
        <begin position="4"/>
        <end position="53"/>
    </location>
</feature>